<feature type="domain" description="Methyl-accepting transducer" evidence="8">
    <location>
        <begin position="322"/>
        <end position="547"/>
    </location>
</feature>
<evidence type="ECO:0000259" key="8">
    <source>
        <dbReference type="PROSITE" id="PS50111"/>
    </source>
</evidence>
<keyword evidence="7" id="KW-0472">Membrane</keyword>
<evidence type="ECO:0000256" key="1">
    <source>
        <dbReference type="ARBA" id="ARBA00022692"/>
    </source>
</evidence>
<evidence type="ECO:0000256" key="2">
    <source>
        <dbReference type="ARBA" id="ARBA00022989"/>
    </source>
</evidence>
<dbReference type="SMART" id="SM00283">
    <property type="entry name" value="MA"/>
    <property type="match status" value="1"/>
</dbReference>
<dbReference type="PANTHER" id="PTHR32089">
    <property type="entry name" value="METHYL-ACCEPTING CHEMOTAXIS PROTEIN MCPB"/>
    <property type="match status" value="1"/>
</dbReference>
<feature type="transmembrane region" description="Helical" evidence="7">
    <location>
        <begin position="236"/>
        <end position="256"/>
    </location>
</feature>
<proteinExistence type="inferred from homology"/>
<evidence type="ECO:0000313" key="10">
    <source>
        <dbReference type="EMBL" id="GAB47706.1"/>
    </source>
</evidence>
<dbReference type="RefSeq" id="WP_009481604.1">
    <property type="nucleotide sequence ID" value="NZ_BAFE01000025.1"/>
</dbReference>
<evidence type="ECO:0000256" key="4">
    <source>
        <dbReference type="ARBA" id="ARBA00029447"/>
    </source>
</evidence>
<dbReference type="Gene3D" id="1.10.287.950">
    <property type="entry name" value="Methyl-accepting chemotaxis protein"/>
    <property type="match status" value="1"/>
</dbReference>
<reference evidence="10 11" key="1">
    <citation type="submission" date="2012-02" db="EMBL/GenBank/DDBJ databases">
        <title>Whole genome shotgun sequence of Mobilicoccus pelagius NBRC 104925.</title>
        <authorList>
            <person name="Yoshida Y."/>
            <person name="Hosoyama A."/>
            <person name="Tsuchikane K."/>
            <person name="Katsumata H."/>
            <person name="Yamazaki S."/>
            <person name="Fujita N."/>
        </authorList>
    </citation>
    <scope>NUCLEOTIDE SEQUENCE [LARGE SCALE GENOMIC DNA]</scope>
    <source>
        <strain evidence="10 11">NBRC 104925</strain>
    </source>
</reference>
<evidence type="ECO:0000313" key="11">
    <source>
        <dbReference type="Proteomes" id="UP000004367"/>
    </source>
</evidence>
<keyword evidence="3 5" id="KW-0807">Transducer</keyword>
<dbReference type="Proteomes" id="UP000004367">
    <property type="component" value="Unassembled WGS sequence"/>
</dbReference>
<dbReference type="OrthoDB" id="1115140at2"/>
<sequence>MASSRLARAGRRGRPAAAGGATTAPAPDGTPTRSRGLTGVVDAWGLRTKLLTIGAIGLLGVLLLTVLTWVGVGRMTEGSQRAADATAAANSAQTAEHLLAEAKRAQISYVTDVHAYGGKLATRDDMPRRGAFVQSVTRAQDGITSFPVGGLSDDGRATFDDVKNLVATYIALDGEAAENFRSGTPEGLAAGDIKIRESLETYSGLQSQLELLQNGAVAYADEATADAAATARNLRIASLVALTLAALGIIGTALLVTNRILAAVQQVRATMEAMREGDLTVPARATSTDEIGRLTQACEETRQAMQSLIGAVSEASATVGATSTELSAVADEVQGSAERASREMGLVSGGAGTVSDNVQTVSAGTEEMTASIQEISRSANDASAVATSAVRAAEQANATVAALGTSSAEIGNVVQAITGIAEQTNLLALNATIEAARAGEAGKGFAVVASEVKDLAQETARATEDITSRIDDIRRDTDTAVAAITQISSIIAQINDAQTTIASAVEEQTATTNEMARSVHDAADGSRRIAGTATGAEAAAHASTEAAGHLRSTAGRLSGQFDRLHSLVGRFRY</sequence>
<dbReference type="EMBL" id="BAFE01000025">
    <property type="protein sequence ID" value="GAB47706.1"/>
    <property type="molecule type" value="Genomic_DNA"/>
</dbReference>
<name>H5UPP8_9MICO</name>
<comment type="similarity">
    <text evidence="4">Belongs to the methyl-accepting chemotaxis (MCP) protein family.</text>
</comment>
<accession>H5UPP8</accession>
<comment type="caution">
    <text evidence="10">The sequence shown here is derived from an EMBL/GenBank/DDBJ whole genome shotgun (WGS) entry which is preliminary data.</text>
</comment>
<dbReference type="eggNOG" id="COG0840">
    <property type="taxonomic scope" value="Bacteria"/>
</dbReference>
<dbReference type="GO" id="GO:0016020">
    <property type="term" value="C:membrane"/>
    <property type="evidence" value="ECO:0007669"/>
    <property type="project" value="InterPro"/>
</dbReference>
<keyword evidence="11" id="KW-1185">Reference proteome</keyword>
<dbReference type="SUPFAM" id="SSF58104">
    <property type="entry name" value="Methyl-accepting chemotaxis protein (MCP) signaling domain"/>
    <property type="match status" value="1"/>
</dbReference>
<keyword evidence="1 7" id="KW-0812">Transmembrane</keyword>
<dbReference type="Pfam" id="PF00015">
    <property type="entry name" value="MCPsignal"/>
    <property type="match status" value="1"/>
</dbReference>
<dbReference type="Pfam" id="PF00672">
    <property type="entry name" value="HAMP"/>
    <property type="match status" value="1"/>
</dbReference>
<dbReference type="GO" id="GO:0007165">
    <property type="term" value="P:signal transduction"/>
    <property type="evidence" value="ECO:0007669"/>
    <property type="project" value="UniProtKB-KW"/>
</dbReference>
<dbReference type="PROSITE" id="PS50885">
    <property type="entry name" value="HAMP"/>
    <property type="match status" value="1"/>
</dbReference>
<dbReference type="InterPro" id="IPR003660">
    <property type="entry name" value="HAMP_dom"/>
</dbReference>
<evidence type="ECO:0000256" key="7">
    <source>
        <dbReference type="SAM" id="Phobius"/>
    </source>
</evidence>
<dbReference type="CDD" id="cd06225">
    <property type="entry name" value="HAMP"/>
    <property type="match status" value="1"/>
</dbReference>
<evidence type="ECO:0000256" key="6">
    <source>
        <dbReference type="SAM" id="MobiDB-lite"/>
    </source>
</evidence>
<evidence type="ECO:0000256" key="5">
    <source>
        <dbReference type="PROSITE-ProRule" id="PRU00284"/>
    </source>
</evidence>
<feature type="transmembrane region" description="Helical" evidence="7">
    <location>
        <begin position="50"/>
        <end position="72"/>
    </location>
</feature>
<dbReference type="STRING" id="1089455.MOPEL_027_00170"/>
<protein>
    <submittedName>
        <fullName evidence="10">Putative chemotaxis sensory transducer</fullName>
    </submittedName>
</protein>
<dbReference type="InterPro" id="IPR004089">
    <property type="entry name" value="MCPsignal_dom"/>
</dbReference>
<gene>
    <name evidence="10" type="ORF">MOPEL_027_00170</name>
</gene>
<feature type="domain" description="HAMP" evidence="9">
    <location>
        <begin position="258"/>
        <end position="310"/>
    </location>
</feature>
<evidence type="ECO:0000259" key="9">
    <source>
        <dbReference type="PROSITE" id="PS50885"/>
    </source>
</evidence>
<dbReference type="AlphaFoldDB" id="H5UPP8"/>
<evidence type="ECO:0000256" key="3">
    <source>
        <dbReference type="ARBA" id="ARBA00023224"/>
    </source>
</evidence>
<keyword evidence="2 7" id="KW-1133">Transmembrane helix</keyword>
<dbReference type="PROSITE" id="PS50111">
    <property type="entry name" value="CHEMOTAXIS_TRANSDUC_2"/>
    <property type="match status" value="1"/>
</dbReference>
<feature type="compositionally biased region" description="Low complexity" evidence="6">
    <location>
        <begin position="15"/>
        <end position="33"/>
    </location>
</feature>
<feature type="region of interest" description="Disordered" evidence="6">
    <location>
        <begin position="1"/>
        <end position="35"/>
    </location>
</feature>
<dbReference type="PANTHER" id="PTHR32089:SF112">
    <property type="entry name" value="LYSOZYME-LIKE PROTEIN-RELATED"/>
    <property type="match status" value="1"/>
</dbReference>
<organism evidence="10 11">
    <name type="scientific">Mobilicoccus pelagius NBRC 104925</name>
    <dbReference type="NCBI Taxonomy" id="1089455"/>
    <lineage>
        <taxon>Bacteria</taxon>
        <taxon>Bacillati</taxon>
        <taxon>Actinomycetota</taxon>
        <taxon>Actinomycetes</taxon>
        <taxon>Micrococcales</taxon>
        <taxon>Dermatophilaceae</taxon>
        <taxon>Mobilicoccus</taxon>
    </lineage>
</organism>
<dbReference type="SMART" id="SM00304">
    <property type="entry name" value="HAMP"/>
    <property type="match status" value="1"/>
</dbReference>